<dbReference type="Pfam" id="PF22422">
    <property type="entry name" value="MGH1-like_GH"/>
    <property type="match status" value="1"/>
</dbReference>
<evidence type="ECO:0000313" key="6">
    <source>
        <dbReference type="EMBL" id="MBS8261514.1"/>
    </source>
</evidence>
<feature type="region of interest" description="Disordered" evidence="4">
    <location>
        <begin position="167"/>
        <end position="192"/>
    </location>
</feature>
<name>A0A944CF47_9HYPH</name>
<evidence type="ECO:0000256" key="1">
    <source>
        <dbReference type="ARBA" id="ARBA00010833"/>
    </source>
</evidence>
<dbReference type="GO" id="GO:0006487">
    <property type="term" value="P:protein N-linked glycosylation"/>
    <property type="evidence" value="ECO:0007669"/>
    <property type="project" value="TreeGrafter"/>
</dbReference>
<dbReference type="InterPro" id="IPR008928">
    <property type="entry name" value="6-hairpin_glycosidase_sf"/>
</dbReference>
<feature type="compositionally biased region" description="Basic and acidic residues" evidence="4">
    <location>
        <begin position="183"/>
        <end position="192"/>
    </location>
</feature>
<protein>
    <recommendedName>
        <fullName evidence="5">Mannosylglycerate hydrolase MGH1-like glycoside hydrolase domain-containing protein</fullName>
    </recommendedName>
</protein>
<dbReference type="GO" id="GO:0004573">
    <property type="term" value="F:Glc3Man9GlcNAc2 oligosaccharide glucosidase activity"/>
    <property type="evidence" value="ECO:0007669"/>
    <property type="project" value="InterPro"/>
</dbReference>
<evidence type="ECO:0000256" key="3">
    <source>
        <dbReference type="ARBA" id="ARBA00023295"/>
    </source>
</evidence>
<dbReference type="EMBL" id="QTKU01000003">
    <property type="protein sequence ID" value="MBS8261514.1"/>
    <property type="molecule type" value="Genomic_DNA"/>
</dbReference>
<dbReference type="GO" id="GO:0009311">
    <property type="term" value="P:oligosaccharide metabolic process"/>
    <property type="evidence" value="ECO:0007669"/>
    <property type="project" value="InterPro"/>
</dbReference>
<evidence type="ECO:0000313" key="7">
    <source>
        <dbReference type="Proteomes" id="UP000705379"/>
    </source>
</evidence>
<dbReference type="InterPro" id="IPR054491">
    <property type="entry name" value="MGH1-like_GH"/>
</dbReference>
<dbReference type="RefSeq" id="WP_213216871.1">
    <property type="nucleotide sequence ID" value="NZ_QTKU01000003.1"/>
</dbReference>
<dbReference type="PANTHER" id="PTHR10412:SF11">
    <property type="entry name" value="MANNOSYL-OLIGOSACCHARIDE GLUCOSIDASE"/>
    <property type="match status" value="1"/>
</dbReference>
<gene>
    <name evidence="6" type="ORF">DYI23_14915</name>
</gene>
<proteinExistence type="inferred from homology"/>
<keyword evidence="3" id="KW-0326">Glycosidase</keyword>
<accession>A0A944CF47</accession>
<dbReference type="Proteomes" id="UP000705379">
    <property type="component" value="Unassembled WGS sequence"/>
</dbReference>
<dbReference type="InterPro" id="IPR004888">
    <property type="entry name" value="Glycoside_hydrolase_63"/>
</dbReference>
<reference evidence="6" key="2">
    <citation type="journal article" date="2021" name="Microorganisms">
        <title>Bacterial Dimethylsulfoniopropionate Biosynthesis in the East China Sea.</title>
        <authorList>
            <person name="Liu J."/>
            <person name="Zhang Y."/>
            <person name="Liu J."/>
            <person name="Zhong H."/>
            <person name="Williams B.T."/>
            <person name="Zheng Y."/>
            <person name="Curson A.R.J."/>
            <person name="Sun C."/>
            <person name="Sun H."/>
            <person name="Song D."/>
            <person name="Wagner Mackenzie B."/>
            <person name="Bermejo Martinez A."/>
            <person name="Todd J.D."/>
            <person name="Zhang X.H."/>
        </authorList>
    </citation>
    <scope>NUCLEOTIDE SEQUENCE</scope>
    <source>
        <strain evidence="6">AESS21</strain>
    </source>
</reference>
<organism evidence="6 7">
    <name type="scientific">Roseibium polysiphoniae</name>
    <dbReference type="NCBI Taxonomy" id="2571221"/>
    <lineage>
        <taxon>Bacteria</taxon>
        <taxon>Pseudomonadati</taxon>
        <taxon>Pseudomonadota</taxon>
        <taxon>Alphaproteobacteria</taxon>
        <taxon>Hyphomicrobiales</taxon>
        <taxon>Stappiaceae</taxon>
        <taxon>Roseibium</taxon>
    </lineage>
</organism>
<dbReference type="SUPFAM" id="SSF48208">
    <property type="entry name" value="Six-hairpin glycosidases"/>
    <property type="match status" value="1"/>
</dbReference>
<evidence type="ECO:0000256" key="4">
    <source>
        <dbReference type="SAM" id="MobiDB-lite"/>
    </source>
</evidence>
<evidence type="ECO:0000259" key="5">
    <source>
        <dbReference type="Pfam" id="PF22422"/>
    </source>
</evidence>
<comment type="similarity">
    <text evidence="1">Belongs to the glycosyl hydrolase 63 family.</text>
</comment>
<feature type="domain" description="Mannosylglycerate hydrolase MGH1-like glycoside hydrolase" evidence="5">
    <location>
        <begin position="29"/>
        <end position="411"/>
    </location>
</feature>
<keyword evidence="2" id="KW-0378">Hydrolase</keyword>
<evidence type="ECO:0000256" key="2">
    <source>
        <dbReference type="ARBA" id="ARBA00022801"/>
    </source>
</evidence>
<dbReference type="Gene3D" id="1.50.10.10">
    <property type="match status" value="1"/>
</dbReference>
<dbReference type="PANTHER" id="PTHR10412">
    <property type="entry name" value="MANNOSYL-OLIGOSACCHARIDE GLUCOSIDASE"/>
    <property type="match status" value="1"/>
</dbReference>
<reference evidence="6" key="1">
    <citation type="submission" date="2018-08" db="EMBL/GenBank/DDBJ databases">
        <authorList>
            <person name="Jin W."/>
            <person name="Wang H."/>
            <person name="Yang Y."/>
            <person name="Li M."/>
            <person name="Liu J."/>
        </authorList>
    </citation>
    <scope>NUCLEOTIDE SEQUENCE</scope>
    <source>
        <strain evidence="6">AESS21</strain>
    </source>
</reference>
<comment type="caution">
    <text evidence="6">The sequence shown here is derived from an EMBL/GenBank/DDBJ whole genome shotgun (WGS) entry which is preliminary data.</text>
</comment>
<dbReference type="InterPro" id="IPR012341">
    <property type="entry name" value="6hp_glycosidase-like_sf"/>
</dbReference>
<dbReference type="AlphaFoldDB" id="A0A944CF47"/>
<sequence length="429" mass="47893">MGADLDALAHSILKDNDLGGYTIPTKGLYPYQWNWDSVFVAIGFATFDLDRAWQEIENLFEGQWDDGMVPHILFRKNDPSYFPGPSVWGTKSEPFPTSGHSQPPVAATAVRDLYEQSSAPENVDRAKALFPKLMAWHRWWATYRDPKGHGTVAIVHPWESGRDNLPDWDEPLSNVDTTGVPEYTRKDTSHVDPDMRPLKKDYDRYMAILAIGKACGWDAAEVVKKTPFLVADPAITMILLRANRDLLILADKLGFQKDKAEIEGWIAKQERGMDSLWNPEIKAYVTRNLRTDVLGTGVSSASFLASYAGLSDPKVIEPLNAHFDRIAGKVDFMLPSYDPEHAGFEHKRYWRGPIWAVVNYLAARGMTEAGDVARAEKIRQDTVRLVERSGFAEYFSPVDGSGAGGNSFSWTAAVWLAWATPSLAVNKAA</sequence>